<keyword evidence="6" id="KW-0804">Transcription</keyword>
<feature type="domain" description="Myb-like" evidence="8">
    <location>
        <begin position="291"/>
        <end position="330"/>
    </location>
</feature>
<dbReference type="GO" id="GO:0045893">
    <property type="term" value="P:positive regulation of DNA-templated transcription"/>
    <property type="evidence" value="ECO:0007669"/>
    <property type="project" value="TreeGrafter"/>
</dbReference>
<dbReference type="InterPro" id="IPR009057">
    <property type="entry name" value="Homeodomain-like_sf"/>
</dbReference>
<keyword evidence="1" id="KW-0479">Metal-binding</keyword>
<evidence type="ECO:0000259" key="9">
    <source>
        <dbReference type="PROSITE" id="PS50934"/>
    </source>
</evidence>
<evidence type="ECO:0000256" key="4">
    <source>
        <dbReference type="ARBA" id="ARBA00023015"/>
    </source>
</evidence>
<evidence type="ECO:0008006" key="14">
    <source>
        <dbReference type="Google" id="ProtNLM"/>
    </source>
</evidence>
<proteinExistence type="predicted"/>
<dbReference type="Pfam" id="PF00249">
    <property type="entry name" value="Myb_DNA-binding"/>
    <property type="match status" value="1"/>
</dbReference>
<keyword evidence="7" id="KW-0539">Nucleus</keyword>
<dbReference type="KEGG" id="cgr:2889202"/>
<dbReference type="SUPFAM" id="SSF46689">
    <property type="entry name" value="Homeodomain-like"/>
    <property type="match status" value="2"/>
</dbReference>
<reference evidence="12 13" key="1">
    <citation type="journal article" date="2004" name="Nature">
        <title>Genome evolution in yeasts.</title>
        <authorList>
            <consortium name="Genolevures"/>
            <person name="Dujon B."/>
            <person name="Sherman D."/>
            <person name="Fischer G."/>
            <person name="Durrens P."/>
            <person name="Casaregola S."/>
            <person name="Lafontaine I."/>
            <person name="de Montigny J."/>
            <person name="Marck C."/>
            <person name="Neuveglise C."/>
            <person name="Talla E."/>
            <person name="Goffard N."/>
            <person name="Frangeul L."/>
            <person name="Aigle M."/>
            <person name="Anthouard V."/>
            <person name="Babour A."/>
            <person name="Barbe V."/>
            <person name="Barnay S."/>
            <person name="Blanchin S."/>
            <person name="Beckerich J.M."/>
            <person name="Beyne E."/>
            <person name="Bleykasten C."/>
            <person name="Boisrame A."/>
            <person name="Boyer J."/>
            <person name="Cattolico L."/>
            <person name="Confanioleri F."/>
            <person name="de Daruvar A."/>
            <person name="Despons L."/>
            <person name="Fabre E."/>
            <person name="Fairhead C."/>
            <person name="Ferry-Dumazet H."/>
            <person name="Groppi A."/>
            <person name="Hantraye F."/>
            <person name="Hennequin C."/>
            <person name="Jauniaux N."/>
            <person name="Joyet P."/>
            <person name="Kachouri R."/>
            <person name="Kerrest A."/>
            <person name="Koszul R."/>
            <person name="Lemaire M."/>
            <person name="Lesur I."/>
            <person name="Ma L."/>
            <person name="Muller H."/>
            <person name="Nicaud J.M."/>
            <person name="Nikolski M."/>
            <person name="Oztas S."/>
            <person name="Ozier-Kalogeropoulos O."/>
            <person name="Pellenz S."/>
            <person name="Potier S."/>
            <person name="Richard G.F."/>
            <person name="Straub M.L."/>
            <person name="Suleau A."/>
            <person name="Swennene D."/>
            <person name="Tekaia F."/>
            <person name="Wesolowski-Louvel M."/>
            <person name="Westhof E."/>
            <person name="Wirth B."/>
            <person name="Zeniou-Meyer M."/>
            <person name="Zivanovic I."/>
            <person name="Bolotin-Fukuhara M."/>
            <person name="Thierry A."/>
            <person name="Bouchier C."/>
            <person name="Caudron B."/>
            <person name="Scarpelli C."/>
            <person name="Gaillardin C."/>
            <person name="Weissenbach J."/>
            <person name="Wincker P."/>
            <person name="Souciet J.L."/>
        </authorList>
    </citation>
    <scope>NUCLEOTIDE SEQUENCE [LARGE SCALE GENOMIC DNA]</scope>
    <source>
        <strain evidence="13">ATCC 2001 / BCRC 20586 / JCM 3761 / NBRC 0622 / NRRL Y-65 / CBS 138</strain>
    </source>
</reference>
<dbReference type="PROSITE" id="PS50934">
    <property type="entry name" value="SWIRM"/>
    <property type="match status" value="1"/>
</dbReference>
<dbReference type="PANTHER" id="PTHR12802">
    <property type="entry name" value="SWI/SNF COMPLEX-RELATED"/>
    <property type="match status" value="1"/>
</dbReference>
<evidence type="ECO:0000259" key="8">
    <source>
        <dbReference type="PROSITE" id="PS50090"/>
    </source>
</evidence>
<keyword evidence="4" id="KW-0805">Transcription regulation</keyword>
<dbReference type="InParanoid" id="Q6FQL5"/>
<keyword evidence="2" id="KW-0863">Zinc-finger</keyword>
<dbReference type="InterPro" id="IPR007526">
    <property type="entry name" value="SWIRM"/>
</dbReference>
<evidence type="ECO:0000256" key="7">
    <source>
        <dbReference type="ARBA" id="ARBA00023242"/>
    </source>
</evidence>
<dbReference type="GO" id="GO:0008270">
    <property type="term" value="F:zinc ion binding"/>
    <property type="evidence" value="ECO:0007669"/>
    <property type="project" value="UniProtKB-KW"/>
</dbReference>
<dbReference type="VEuPathDB" id="FungiDB:CAGL0I05258g"/>
<dbReference type="FunFam" id="1.10.10.10:FF:000020">
    <property type="entry name" value="SWI/SNF complex subunit SMARCC2 isoform c"/>
    <property type="match status" value="1"/>
</dbReference>
<dbReference type="Pfam" id="PF04433">
    <property type="entry name" value="SWIRM"/>
    <property type="match status" value="1"/>
</dbReference>
<evidence type="ECO:0000256" key="3">
    <source>
        <dbReference type="ARBA" id="ARBA00022833"/>
    </source>
</evidence>
<evidence type="ECO:0000313" key="12">
    <source>
        <dbReference type="EMBL" id="CAG60416.1"/>
    </source>
</evidence>
<evidence type="ECO:0000256" key="5">
    <source>
        <dbReference type="ARBA" id="ARBA00023125"/>
    </source>
</evidence>
<dbReference type="RefSeq" id="XP_447479.1">
    <property type="nucleotide sequence ID" value="XM_447479.1"/>
</dbReference>
<dbReference type="InterPro" id="IPR036388">
    <property type="entry name" value="WH-like_DNA-bd_sf"/>
</dbReference>
<dbReference type="CGD" id="CAL0132690">
    <property type="gene designation" value="CAGL0I05258g"/>
</dbReference>
<dbReference type="Proteomes" id="UP000002428">
    <property type="component" value="Chromosome I"/>
</dbReference>
<evidence type="ECO:0000256" key="6">
    <source>
        <dbReference type="ARBA" id="ARBA00023163"/>
    </source>
</evidence>
<dbReference type="Pfam" id="PF00569">
    <property type="entry name" value="ZZ"/>
    <property type="match status" value="1"/>
</dbReference>
<accession>Q6FQL5</accession>
<keyword evidence="3" id="KW-0862">Zinc</keyword>
<keyword evidence="13" id="KW-1185">Reference proteome</keyword>
<keyword evidence="5" id="KW-0238">DNA-binding</keyword>
<protein>
    <recommendedName>
        <fullName evidence="14">Chromatin structure-remodeling complex protein RSC8</fullName>
    </recommendedName>
</protein>
<dbReference type="InterPro" id="IPR001005">
    <property type="entry name" value="SANT/Myb"/>
</dbReference>
<gene>
    <name evidence="11 12" type="ordered locus">CAGL0I05258g</name>
</gene>
<dbReference type="CDD" id="cd02336">
    <property type="entry name" value="ZZ_RSC8"/>
    <property type="match status" value="1"/>
</dbReference>
<dbReference type="GO" id="GO:0016514">
    <property type="term" value="C:SWI/SNF complex"/>
    <property type="evidence" value="ECO:0007669"/>
    <property type="project" value="TreeGrafter"/>
</dbReference>
<dbReference type="GO" id="GO:0006338">
    <property type="term" value="P:chromatin remodeling"/>
    <property type="evidence" value="ECO:0007669"/>
    <property type="project" value="UniProtKB-ARBA"/>
</dbReference>
<dbReference type="HOGENOM" id="CLU_004447_3_2_1"/>
<feature type="domain" description="SWIRM" evidence="9">
    <location>
        <begin position="69"/>
        <end position="167"/>
    </location>
</feature>
<dbReference type="PROSITE" id="PS50090">
    <property type="entry name" value="MYB_LIKE"/>
    <property type="match status" value="1"/>
</dbReference>
<dbReference type="FunFam" id="1.10.10.60:FF:000014">
    <property type="entry name" value="SWI/SNF complex subunit SMARCC2 isoform C"/>
    <property type="match status" value="1"/>
</dbReference>
<dbReference type="PROSITE" id="PS51293">
    <property type="entry name" value="SANT"/>
    <property type="match status" value="1"/>
</dbReference>
<dbReference type="STRING" id="284593.Q6FQL5"/>
<evidence type="ECO:0000313" key="11">
    <source>
        <dbReference type="CGD" id="CAL0132690"/>
    </source>
</evidence>
<dbReference type="InterPro" id="IPR041984">
    <property type="entry name" value="Rsc8/Ssr1/Ssr2_ZZ"/>
</dbReference>
<dbReference type="SMART" id="SM00717">
    <property type="entry name" value="SANT"/>
    <property type="match status" value="1"/>
</dbReference>
<dbReference type="GO" id="GO:0003677">
    <property type="term" value="F:DNA binding"/>
    <property type="evidence" value="ECO:0007669"/>
    <property type="project" value="UniProtKB-KW"/>
</dbReference>
<dbReference type="InterPro" id="IPR017884">
    <property type="entry name" value="SANT_dom"/>
</dbReference>
<feature type="domain" description="SANT" evidence="10">
    <location>
        <begin position="286"/>
        <end position="338"/>
    </location>
</feature>
<evidence type="ECO:0000256" key="2">
    <source>
        <dbReference type="ARBA" id="ARBA00022771"/>
    </source>
</evidence>
<dbReference type="PANTHER" id="PTHR12802:SF150">
    <property type="entry name" value="CHROMATIN STRUCTURE-REMODELING COMPLEX PROTEIN RSC8"/>
    <property type="match status" value="1"/>
</dbReference>
<name>Q6FQL5_CANGA</name>
<sequence>MSTAEYCRVLQVRVKQRIHQSNMASVGDTVGSGEAVVGGAEKRKMSYVEEAEKLQEKTYRFMAKQTHPVIIPSYASWFDLCSVHQIEKDAVPDFFNGSSPIYKTPKSYMEARNFMVNTFRLAPYEYLTITAVRRNLTLDVASVMKIHSLLENWGLINYQVDPRAKQTLRGKKYFGNYKTVLDVPESLQPHLTDENMKDVAVDISVQMKQYNSTNDYNLLVSNHNSHSLTKPKIYVCFTCGNDIGQVMYHNLRAKEMNICSRCFKEGHFSSNFQASDFIKLNNVNNTNDKIWTDEELLLLLEGIELYEDKWDKIADHVGHFKTVEECVQKFLILPIEDRFIRDTISSETKRKNVGVSVSQDNISAFKDLIENNASEPVNPIENETYEKLERLTTILVEKITDKLSVIDEADSKLIATKGTFFKDSEKLLNDKISLNKQTIELNNELKSKKIYKTIKSSNSKDIHLVLKDNSEIRHEQELDSSHLSKLVSRDSDAVSIRNSEAYRPLVL</sequence>
<evidence type="ECO:0000256" key="1">
    <source>
        <dbReference type="ARBA" id="ARBA00022723"/>
    </source>
</evidence>
<dbReference type="eggNOG" id="KOG1279">
    <property type="taxonomic scope" value="Eukaryota"/>
</dbReference>
<evidence type="ECO:0000259" key="10">
    <source>
        <dbReference type="PROSITE" id="PS51293"/>
    </source>
</evidence>
<dbReference type="Gene3D" id="1.10.10.60">
    <property type="entry name" value="Homeodomain-like"/>
    <property type="match status" value="1"/>
</dbReference>
<dbReference type="GO" id="GO:0042393">
    <property type="term" value="F:histone binding"/>
    <property type="evidence" value="ECO:0007669"/>
    <property type="project" value="TreeGrafter"/>
</dbReference>
<organism evidence="12 13">
    <name type="scientific">Candida glabrata (strain ATCC 2001 / BCRC 20586 / JCM 3761 / NBRC 0622 / NRRL Y-65 / CBS 138)</name>
    <name type="common">Yeast</name>
    <name type="synonym">Nakaseomyces glabratus</name>
    <dbReference type="NCBI Taxonomy" id="284593"/>
    <lineage>
        <taxon>Eukaryota</taxon>
        <taxon>Fungi</taxon>
        <taxon>Dikarya</taxon>
        <taxon>Ascomycota</taxon>
        <taxon>Saccharomycotina</taxon>
        <taxon>Saccharomycetes</taxon>
        <taxon>Saccharomycetales</taxon>
        <taxon>Saccharomycetaceae</taxon>
        <taxon>Nakaseomyces</taxon>
    </lineage>
</organism>
<dbReference type="InterPro" id="IPR000433">
    <property type="entry name" value="Znf_ZZ"/>
</dbReference>
<dbReference type="EMBL" id="CR380955">
    <property type="protein sequence ID" value="CAG60416.1"/>
    <property type="molecule type" value="Genomic_DNA"/>
</dbReference>
<dbReference type="AlphaFoldDB" id="Q6FQL5"/>
<dbReference type="SMART" id="SM00291">
    <property type="entry name" value="ZnF_ZZ"/>
    <property type="match status" value="1"/>
</dbReference>
<dbReference type="Gene3D" id="1.10.10.10">
    <property type="entry name" value="Winged helix-like DNA-binding domain superfamily/Winged helix DNA-binding domain"/>
    <property type="match status" value="1"/>
</dbReference>
<evidence type="ECO:0000313" key="13">
    <source>
        <dbReference type="Proteomes" id="UP000002428"/>
    </source>
</evidence>